<dbReference type="Gene3D" id="3.90.1280.10">
    <property type="entry name" value="HSP33 redox switch-like"/>
    <property type="match status" value="1"/>
</dbReference>
<dbReference type="SUPFAM" id="SSF64397">
    <property type="entry name" value="Hsp33 domain"/>
    <property type="match status" value="1"/>
</dbReference>
<dbReference type="PANTHER" id="PTHR30111:SF1">
    <property type="entry name" value="33 KDA CHAPERONIN"/>
    <property type="match status" value="1"/>
</dbReference>
<organism evidence="6 7">
    <name type="scientific">Myxococcus virescens</name>
    <dbReference type="NCBI Taxonomy" id="83456"/>
    <lineage>
        <taxon>Bacteria</taxon>
        <taxon>Pseudomonadati</taxon>
        <taxon>Myxococcota</taxon>
        <taxon>Myxococcia</taxon>
        <taxon>Myxococcales</taxon>
        <taxon>Cystobacterineae</taxon>
        <taxon>Myxococcaceae</taxon>
        <taxon>Myxococcus</taxon>
    </lineage>
</organism>
<evidence type="ECO:0000256" key="1">
    <source>
        <dbReference type="ARBA" id="ARBA00022490"/>
    </source>
</evidence>
<protein>
    <submittedName>
        <fullName evidence="6">Molecular chaperone Hsp33</fullName>
    </submittedName>
</protein>
<sequence>MRHPGPHCCPPAGRRGLRLLSLAGNAGSGTLVAIDMSDELVSGMLKNTDLRVVLATTTELSRLARATHGTAPAAAVLLSQALTAAALMGALQKGDARINIQVECDGPLRGLFVDGDTSGLVRGYVKNTYVEYSGNDGQYHWRPVLGNKGFLSVLRDLGGGEYYRSAVELEAFDLAADLERYFRQSDQLPSHVLLAQLPEGGAAEPLGRVAGLLVQPLPSADMEAFAALGERLRRDFVPSLQAHGEAGAAAVLRALLPEPDFEVMSRYPLRFGCSCSKDRVLRALLAMGREELTDLLEKEGQAEATCQFCTTRYVIPGDEIRGMLERGAI</sequence>
<reference evidence="6 7" key="1">
    <citation type="submission" date="2016-10" db="EMBL/GenBank/DDBJ databases">
        <authorList>
            <person name="Varghese N."/>
            <person name="Submissions S."/>
        </authorList>
    </citation>
    <scope>NUCLEOTIDE SEQUENCE [LARGE SCALE GENOMIC DNA]</scope>
    <source>
        <strain evidence="6 7">DSM 2260</strain>
    </source>
</reference>
<dbReference type="Pfam" id="PF01430">
    <property type="entry name" value="HSP33"/>
    <property type="match status" value="1"/>
</dbReference>
<dbReference type="InterPro" id="IPR016153">
    <property type="entry name" value="Heat_shock_Hsp33_N"/>
</dbReference>
<dbReference type="Proteomes" id="UP000198717">
    <property type="component" value="Unassembled WGS sequence"/>
</dbReference>
<evidence type="ECO:0000256" key="3">
    <source>
        <dbReference type="ARBA" id="ARBA00023157"/>
    </source>
</evidence>
<keyword evidence="5" id="KW-0676">Redox-active center</keyword>
<keyword evidence="7" id="KW-1185">Reference proteome</keyword>
<dbReference type="PANTHER" id="PTHR30111">
    <property type="entry name" value="33 KDA CHAPERONIN"/>
    <property type="match status" value="1"/>
</dbReference>
<dbReference type="InterPro" id="IPR016154">
    <property type="entry name" value="Heat_shock_Hsp33_C"/>
</dbReference>
<evidence type="ECO:0000313" key="6">
    <source>
        <dbReference type="EMBL" id="SDD35674.1"/>
    </source>
</evidence>
<dbReference type="EMBL" id="FNAJ01000001">
    <property type="protein sequence ID" value="SDD35674.1"/>
    <property type="molecule type" value="Genomic_DNA"/>
</dbReference>
<keyword evidence="1" id="KW-0963">Cytoplasm</keyword>
<proteinExistence type="predicted"/>
<evidence type="ECO:0000313" key="7">
    <source>
        <dbReference type="Proteomes" id="UP000198717"/>
    </source>
</evidence>
<keyword evidence="2" id="KW-0862">Zinc</keyword>
<name>A0ABY0MGS3_9BACT</name>
<comment type="caution">
    <text evidence="6">The sequence shown here is derived from an EMBL/GenBank/DDBJ whole genome shotgun (WGS) entry which is preliminary data.</text>
</comment>
<evidence type="ECO:0000256" key="4">
    <source>
        <dbReference type="ARBA" id="ARBA00023186"/>
    </source>
</evidence>
<dbReference type="Gene3D" id="3.55.30.10">
    <property type="entry name" value="Hsp33 domain"/>
    <property type="match status" value="1"/>
</dbReference>
<keyword evidence="3" id="KW-1015">Disulfide bond</keyword>
<dbReference type="InterPro" id="IPR000397">
    <property type="entry name" value="Heat_shock_Hsp33"/>
</dbReference>
<evidence type="ECO:0000256" key="5">
    <source>
        <dbReference type="ARBA" id="ARBA00023284"/>
    </source>
</evidence>
<accession>A0ABY0MGS3</accession>
<dbReference type="SUPFAM" id="SSF118352">
    <property type="entry name" value="HSP33 redox switch-like"/>
    <property type="match status" value="1"/>
</dbReference>
<gene>
    <name evidence="6" type="ORF">SAMN04488504_101561</name>
</gene>
<dbReference type="CDD" id="cd00498">
    <property type="entry name" value="Hsp33"/>
    <property type="match status" value="1"/>
</dbReference>
<dbReference type="PIRSF" id="PIRSF005261">
    <property type="entry name" value="Heat_shock_Hsp33"/>
    <property type="match status" value="1"/>
</dbReference>
<evidence type="ECO:0000256" key="2">
    <source>
        <dbReference type="ARBA" id="ARBA00022833"/>
    </source>
</evidence>
<keyword evidence="4" id="KW-0143">Chaperone</keyword>